<sequence>MSSIADKFPDLSKNKIPKIPDDEKFEDAPKTPIKKEPDVEKMEVEFPKLNVVEEMIEIIGIK</sequence>
<gene>
    <name evidence="1" type="ORF">RPERSI_LOCUS19813</name>
</gene>
<proteinExistence type="predicted"/>
<organism evidence="1 2">
    <name type="scientific">Racocetra persica</name>
    <dbReference type="NCBI Taxonomy" id="160502"/>
    <lineage>
        <taxon>Eukaryota</taxon>
        <taxon>Fungi</taxon>
        <taxon>Fungi incertae sedis</taxon>
        <taxon>Mucoromycota</taxon>
        <taxon>Glomeromycotina</taxon>
        <taxon>Glomeromycetes</taxon>
        <taxon>Diversisporales</taxon>
        <taxon>Gigasporaceae</taxon>
        <taxon>Racocetra</taxon>
    </lineage>
</organism>
<protein>
    <submittedName>
        <fullName evidence="1">35918_t:CDS:1</fullName>
    </submittedName>
</protein>
<dbReference type="EMBL" id="CAJVQC010054857">
    <property type="protein sequence ID" value="CAG8794696.1"/>
    <property type="molecule type" value="Genomic_DNA"/>
</dbReference>
<evidence type="ECO:0000313" key="1">
    <source>
        <dbReference type="EMBL" id="CAG8794696.1"/>
    </source>
</evidence>
<accession>A0ACA9RIU0</accession>
<name>A0ACA9RIU0_9GLOM</name>
<comment type="caution">
    <text evidence="1">The sequence shown here is derived from an EMBL/GenBank/DDBJ whole genome shotgun (WGS) entry which is preliminary data.</text>
</comment>
<dbReference type="Proteomes" id="UP000789920">
    <property type="component" value="Unassembled WGS sequence"/>
</dbReference>
<reference evidence="1" key="1">
    <citation type="submission" date="2021-06" db="EMBL/GenBank/DDBJ databases">
        <authorList>
            <person name="Kallberg Y."/>
            <person name="Tangrot J."/>
            <person name="Rosling A."/>
        </authorList>
    </citation>
    <scope>NUCLEOTIDE SEQUENCE</scope>
    <source>
        <strain evidence="1">MA461A</strain>
    </source>
</reference>
<evidence type="ECO:0000313" key="2">
    <source>
        <dbReference type="Proteomes" id="UP000789920"/>
    </source>
</evidence>
<keyword evidence="2" id="KW-1185">Reference proteome</keyword>